<accession>K5VZU6</accession>
<dbReference type="Pfam" id="PF00155">
    <property type="entry name" value="Aminotran_1_2"/>
    <property type="match status" value="1"/>
</dbReference>
<evidence type="ECO:0000256" key="1">
    <source>
        <dbReference type="ARBA" id="ARBA00022898"/>
    </source>
</evidence>
<name>K5VZU6_PHACS</name>
<dbReference type="InterPro" id="IPR050478">
    <property type="entry name" value="Ethylene_sulfur-biosynth"/>
</dbReference>
<evidence type="ECO:0000259" key="2">
    <source>
        <dbReference type="Pfam" id="PF00155"/>
    </source>
</evidence>
<dbReference type="Gene3D" id="3.90.1150.10">
    <property type="entry name" value="Aspartate Aminotransferase, domain 1"/>
    <property type="match status" value="1"/>
</dbReference>
<dbReference type="CDD" id="cd00609">
    <property type="entry name" value="AAT_like"/>
    <property type="match status" value="1"/>
</dbReference>
<dbReference type="SUPFAM" id="SSF53383">
    <property type="entry name" value="PLP-dependent transferases"/>
    <property type="match status" value="1"/>
</dbReference>
<dbReference type="InterPro" id="IPR015422">
    <property type="entry name" value="PyrdxlP-dep_Trfase_small"/>
</dbReference>
<dbReference type="RefSeq" id="XP_007399928.1">
    <property type="nucleotide sequence ID" value="XM_007399866.1"/>
</dbReference>
<dbReference type="STRING" id="650164.K5VZU6"/>
<organism evidence="3 4">
    <name type="scientific">Phanerochaete carnosa (strain HHB-10118-sp)</name>
    <name type="common">White-rot fungus</name>
    <name type="synonym">Peniophora carnosa</name>
    <dbReference type="NCBI Taxonomy" id="650164"/>
    <lineage>
        <taxon>Eukaryota</taxon>
        <taxon>Fungi</taxon>
        <taxon>Dikarya</taxon>
        <taxon>Basidiomycota</taxon>
        <taxon>Agaricomycotina</taxon>
        <taxon>Agaricomycetes</taxon>
        <taxon>Polyporales</taxon>
        <taxon>Phanerochaetaceae</taxon>
        <taxon>Phanerochaete</taxon>
    </lineage>
</organism>
<dbReference type="EMBL" id="JH930476">
    <property type="protein sequence ID" value="EKM52149.1"/>
    <property type="molecule type" value="Genomic_DNA"/>
</dbReference>
<keyword evidence="1" id="KW-0663">Pyridoxal phosphate</keyword>
<protein>
    <recommendedName>
        <fullName evidence="2">Aminotransferase class I/classII large domain-containing protein</fullName>
    </recommendedName>
</protein>
<proteinExistence type="predicted"/>
<dbReference type="GO" id="GO:0030170">
    <property type="term" value="F:pyridoxal phosphate binding"/>
    <property type="evidence" value="ECO:0007669"/>
    <property type="project" value="InterPro"/>
</dbReference>
<dbReference type="GO" id="GO:0008483">
    <property type="term" value="F:transaminase activity"/>
    <property type="evidence" value="ECO:0007669"/>
    <property type="project" value="TreeGrafter"/>
</dbReference>
<evidence type="ECO:0000313" key="3">
    <source>
        <dbReference type="EMBL" id="EKM52149.1"/>
    </source>
</evidence>
<dbReference type="Proteomes" id="UP000008370">
    <property type="component" value="Unassembled WGS sequence"/>
</dbReference>
<dbReference type="GO" id="GO:0006520">
    <property type="term" value="P:amino acid metabolic process"/>
    <property type="evidence" value="ECO:0007669"/>
    <property type="project" value="TreeGrafter"/>
</dbReference>
<dbReference type="InterPro" id="IPR015421">
    <property type="entry name" value="PyrdxlP-dep_Trfase_major"/>
</dbReference>
<dbReference type="KEGG" id="pco:PHACADRAFT_262659"/>
<dbReference type="InterPro" id="IPR004839">
    <property type="entry name" value="Aminotransferase_I/II_large"/>
</dbReference>
<dbReference type="InParanoid" id="K5VZU6"/>
<evidence type="ECO:0000313" key="4">
    <source>
        <dbReference type="Proteomes" id="UP000008370"/>
    </source>
</evidence>
<dbReference type="PANTHER" id="PTHR43795:SF39">
    <property type="entry name" value="AMINOTRANSFERASE CLASS I_CLASSII DOMAIN-CONTAINING PROTEIN"/>
    <property type="match status" value="1"/>
</dbReference>
<feature type="domain" description="Aminotransferase class I/classII large" evidence="2">
    <location>
        <begin position="91"/>
        <end position="446"/>
    </location>
</feature>
<dbReference type="AlphaFoldDB" id="K5VZU6"/>
<sequence>MAPPSLSQRGQVRFDTEIDLRTITDRFYDEKLNPDGVISLATAENSLLSEELSEYMNTHCHITSNHLKYRSAIMNGFGESTIQALPLYINDYAKPVSPVTSEHTVIGPGLGSIIAQFMWTVCDEGDGVLLTAPFYDDYRRDIIYPARAKVILAHVPPEVDSLSLDCIPYLRSAIHTSQQNGTRVRVLLLCNPHNPVARAYPAETVLAYATLAEEFNLHLLVDEVFANQIFPSSYVPSPPPLVSILSLPVSQPGNPQGVDPSRIHVLAGPTKAFGASGIKAGALVSQHNPTIVKMLNVALRATPISSAADALFTHVLLGNLGDGGHELQGRAQQLGTFTRWYLDENVKRMSKAFDFVGNWCDFHKLNFVPASAGVFFLVDFDRIMPTVGSTGEPLSAQARLGAAVASMLREGVFIKPTTTFADPVLTRFRITFTLPEKQMRIALRRLEKAFGLVEWPGPANLNTAVQG</sequence>
<dbReference type="HOGENOM" id="CLU_017584_1_2_1"/>
<dbReference type="PANTHER" id="PTHR43795">
    <property type="entry name" value="BIFUNCTIONAL ASPARTATE AMINOTRANSFERASE AND GLUTAMATE/ASPARTATE-PREPHENATE AMINOTRANSFERASE-RELATED"/>
    <property type="match status" value="1"/>
</dbReference>
<gene>
    <name evidence="3" type="ORF">PHACADRAFT_262659</name>
</gene>
<dbReference type="InterPro" id="IPR015424">
    <property type="entry name" value="PyrdxlP-dep_Trfase"/>
</dbReference>
<dbReference type="Gene3D" id="3.40.640.10">
    <property type="entry name" value="Type I PLP-dependent aspartate aminotransferase-like (Major domain)"/>
    <property type="match status" value="1"/>
</dbReference>
<keyword evidence="4" id="KW-1185">Reference proteome</keyword>
<dbReference type="GeneID" id="18918340"/>
<dbReference type="OrthoDB" id="7042322at2759"/>
<reference evidence="3 4" key="1">
    <citation type="journal article" date="2012" name="BMC Genomics">
        <title>Comparative genomics of the white-rot fungi, Phanerochaete carnosa and P. chrysosporium, to elucidate the genetic basis of the distinct wood types they colonize.</title>
        <authorList>
            <person name="Suzuki H."/>
            <person name="MacDonald J."/>
            <person name="Syed K."/>
            <person name="Salamov A."/>
            <person name="Hori C."/>
            <person name="Aerts A."/>
            <person name="Henrissat B."/>
            <person name="Wiebenga A."/>
            <person name="vanKuyk P.A."/>
            <person name="Barry K."/>
            <person name="Lindquist E."/>
            <person name="LaButti K."/>
            <person name="Lapidus A."/>
            <person name="Lucas S."/>
            <person name="Coutinho P."/>
            <person name="Gong Y."/>
            <person name="Samejima M."/>
            <person name="Mahadevan R."/>
            <person name="Abou-Zaid M."/>
            <person name="de Vries R.P."/>
            <person name="Igarashi K."/>
            <person name="Yadav J.S."/>
            <person name="Grigoriev I.V."/>
            <person name="Master E.R."/>
        </authorList>
    </citation>
    <scope>NUCLEOTIDE SEQUENCE [LARGE SCALE GENOMIC DNA]</scope>
    <source>
        <strain evidence="3 4">HHB-10118-sp</strain>
    </source>
</reference>